<dbReference type="Gene3D" id="3.30.70.850">
    <property type="entry name" value="Peptidase S8, pro-domain"/>
    <property type="match status" value="1"/>
</dbReference>
<feature type="region of interest" description="Disordered" evidence="22">
    <location>
        <begin position="635"/>
        <end position="660"/>
    </location>
</feature>
<keyword evidence="17" id="KW-0968">Cytoplasmic vesicle</keyword>
<dbReference type="AlphaFoldDB" id="A0A8C6N8H0"/>
<sequence>MDRRRWAGRCLAVVLMAVCCLPRGGGTERQFLNEWAAEVPAGHAAARAIAEELNYDLVGQIGSLKNHYLFRHKSHPRRSRRSAVLITKRLSDDDRVSWAEQQYEKKRTKRAIVRNSADNLFNDPMWNQQWYLQDTRITPSLPKLDLHVIPVWQKGITGKGVVITVLDDGLEWNHTDIFSNYDPRASYDFNDNDHDPFPRYDPTNENKHGTRCAGEIAMQANNRKCGVGVAYNSKVGGIRMLDGIVTDAIEASSIGFNPEHVDIYSASWGPNDDGKTVEGPGRLAQKAFEYGIKKGRNGKGSIFVWASGNGGRQGDNCDCDGYTDSIYTISISSASQQGLSPWYAEKCSSTLATAYSSGDYTDQRITSADLHNECTETHTGTSASAPLAAGIFALALEANPNLTWRDMQHLVVWTSEYDPLAGNPGWKKNGAGLMVNSRFGFGLLNANALVDLADPKRWKGVPEKRECIVKDKSFKPRLLRANEEVIIEIPTKACEGQESFIASLEHVQLEATIEYSRRGDLHVTLVSPAGTSTVLLAERERDRSPDGFKNWDFMSVHTWGENPTGTWVLRITDMSRRIENEGRIVNWKLILHGTATQPEHMKQPRTYTSYNAVQNDRRGVEKMTDFVEELSPIDRTAQENLHEKNNVTENTSSSSDKAEDKIPSEAMLHLLRSAFSRQMAQKRLPKKTPSEKLNIPYEHFYQALEKLNKPFQMRDSEESLYSDYVDLFYNAKPYKHRDDRLLQALIDIINEGN</sequence>
<keyword evidence="25" id="KW-1185">Reference proteome</keyword>
<reference evidence="24" key="2">
    <citation type="submission" date="2025-08" db="UniProtKB">
        <authorList>
            <consortium name="Ensembl"/>
        </authorList>
    </citation>
    <scope>IDENTIFICATION</scope>
</reference>
<keyword evidence="15" id="KW-1015">Disulfide bond</keyword>
<dbReference type="EC" id="3.4.21.93" evidence="6"/>
<dbReference type="Pfam" id="PF00082">
    <property type="entry name" value="Peptidase_S8"/>
    <property type="match status" value="1"/>
</dbReference>
<accession>A0A8V5H4V1</accession>
<evidence type="ECO:0000256" key="17">
    <source>
        <dbReference type="ARBA" id="ARBA00023329"/>
    </source>
</evidence>
<feature type="active site" description="Charge relay system" evidence="20 21">
    <location>
        <position position="208"/>
    </location>
</feature>
<keyword evidence="8 21" id="KW-0645">Protease</keyword>
<dbReference type="PRINTS" id="PR00723">
    <property type="entry name" value="SUBTILISIN"/>
</dbReference>
<feature type="active site" description="Charge relay system" evidence="20 21">
    <location>
        <position position="167"/>
    </location>
</feature>
<feature type="compositionally biased region" description="Basic and acidic residues" evidence="22">
    <location>
        <begin position="636"/>
        <end position="646"/>
    </location>
</feature>
<dbReference type="InterPro" id="IPR036852">
    <property type="entry name" value="Peptidase_S8/S53_dom_sf"/>
</dbReference>
<evidence type="ECO:0000256" key="15">
    <source>
        <dbReference type="ARBA" id="ARBA00023157"/>
    </source>
</evidence>
<dbReference type="GO" id="GO:0004252">
    <property type="term" value="F:serine-type endopeptidase activity"/>
    <property type="evidence" value="ECO:0007669"/>
    <property type="project" value="UniProtKB-UniRule"/>
</dbReference>
<accession>A0A8C6N8H0</accession>
<evidence type="ECO:0000256" key="18">
    <source>
        <dbReference type="ARBA" id="ARBA00031320"/>
    </source>
</evidence>
<evidence type="ECO:0000256" key="5">
    <source>
        <dbReference type="ARBA" id="ARBA00005325"/>
    </source>
</evidence>
<reference evidence="24" key="1">
    <citation type="submission" date="2020-03" db="EMBL/GenBank/DDBJ databases">
        <title>Melopsittacus undulatus (budgerigar) genome, bMelUnd1, maternal haplotype with Z.</title>
        <authorList>
            <person name="Gedman G."/>
            <person name="Mountcastle J."/>
            <person name="Haase B."/>
            <person name="Formenti G."/>
            <person name="Wright T."/>
            <person name="Apodaca J."/>
            <person name="Pelan S."/>
            <person name="Chow W."/>
            <person name="Rhie A."/>
            <person name="Howe K."/>
            <person name="Fedrigo O."/>
            <person name="Jarvis E.D."/>
        </authorList>
    </citation>
    <scope>NUCLEOTIDE SEQUENCE [LARGE SCALE GENOMIC DNA]</scope>
</reference>
<evidence type="ECO:0000256" key="9">
    <source>
        <dbReference type="ARBA" id="ARBA00022685"/>
    </source>
</evidence>
<evidence type="ECO:0000256" key="6">
    <source>
        <dbReference type="ARBA" id="ARBA00013234"/>
    </source>
</evidence>
<evidence type="ECO:0000256" key="23">
    <source>
        <dbReference type="SAM" id="SignalP"/>
    </source>
</evidence>
<evidence type="ECO:0000256" key="2">
    <source>
        <dbReference type="ARBA" id="ARBA00001913"/>
    </source>
</evidence>
<feature type="signal peptide" evidence="23">
    <location>
        <begin position="1"/>
        <end position="26"/>
    </location>
</feature>
<dbReference type="GO" id="GO:0005615">
    <property type="term" value="C:extracellular space"/>
    <property type="evidence" value="ECO:0007669"/>
    <property type="project" value="TreeGrafter"/>
</dbReference>
<dbReference type="InterPro" id="IPR023828">
    <property type="entry name" value="Peptidase_S8_Ser-AS"/>
</dbReference>
<organism evidence="24 25">
    <name type="scientific">Melopsittacus undulatus</name>
    <name type="common">Budgerigar</name>
    <name type="synonym">Psittacus undulatus</name>
    <dbReference type="NCBI Taxonomy" id="13146"/>
    <lineage>
        <taxon>Eukaryota</taxon>
        <taxon>Metazoa</taxon>
        <taxon>Chordata</taxon>
        <taxon>Craniata</taxon>
        <taxon>Vertebrata</taxon>
        <taxon>Euteleostomi</taxon>
        <taxon>Archelosauria</taxon>
        <taxon>Archosauria</taxon>
        <taxon>Dinosauria</taxon>
        <taxon>Saurischia</taxon>
        <taxon>Theropoda</taxon>
        <taxon>Coelurosauria</taxon>
        <taxon>Aves</taxon>
        <taxon>Neognathae</taxon>
        <taxon>Neoaves</taxon>
        <taxon>Telluraves</taxon>
        <taxon>Australaves</taxon>
        <taxon>Psittaciformes</taxon>
        <taxon>Psittaculidae</taxon>
        <taxon>Melopsittacus</taxon>
    </lineage>
</organism>
<dbReference type="InterPro" id="IPR023827">
    <property type="entry name" value="Peptidase_S8_Asp-AS"/>
</dbReference>
<evidence type="ECO:0000256" key="22">
    <source>
        <dbReference type="SAM" id="MobiDB-lite"/>
    </source>
</evidence>
<reference evidence="24" key="3">
    <citation type="submission" date="2025-09" db="UniProtKB">
        <authorList>
            <consortium name="Ensembl"/>
        </authorList>
    </citation>
    <scope>IDENTIFICATION</scope>
</reference>
<gene>
    <name evidence="24" type="primary">LOC101869006</name>
</gene>
<feature type="chain" id="PRO_5043355354" description="Neuroendocrine convertase 1" evidence="23">
    <location>
        <begin position="27"/>
        <end position="753"/>
    </location>
</feature>
<comment type="function">
    <text evidence="3">Involved in the processing of hormone and other protein precursors at sites comprised of pairs of basic amino acid residues. Substrates include POMC, renin, enkephalin, dynorphin, somatostatin, insulin and AGRP.</text>
</comment>
<dbReference type="FunFam" id="2.60.120.260:FF:000054">
    <property type="entry name" value="Proprotein convertase subtilisin/kexin type 1"/>
    <property type="match status" value="1"/>
</dbReference>
<dbReference type="InterPro" id="IPR022398">
    <property type="entry name" value="Peptidase_S8_His-AS"/>
</dbReference>
<name>A0A8C6N8H0_MELUD</name>
<dbReference type="PANTHER" id="PTHR42884">
    <property type="entry name" value="PROPROTEIN CONVERTASE SUBTILISIN/KEXIN-RELATED"/>
    <property type="match status" value="1"/>
</dbReference>
<keyword evidence="12 21" id="KW-0720">Serine protease</keyword>
<evidence type="ECO:0000256" key="16">
    <source>
        <dbReference type="ARBA" id="ARBA00023180"/>
    </source>
</evidence>
<keyword evidence="9" id="KW-0165">Cleavage on pair of basic residues</keyword>
<dbReference type="PROSITE" id="PS00137">
    <property type="entry name" value="SUBTILASE_HIS"/>
    <property type="match status" value="1"/>
</dbReference>
<dbReference type="CDD" id="cd04059">
    <property type="entry name" value="Peptidases_S8_Protein_convertases_Kexins_Furin-like"/>
    <property type="match status" value="1"/>
</dbReference>
<evidence type="ECO:0000313" key="24">
    <source>
        <dbReference type="Ensembl" id="ENSMUNP00000004667.2"/>
    </source>
</evidence>
<dbReference type="FunFam" id="3.40.50.200:FF:000010">
    <property type="entry name" value="Putative neuroendocrine convertase 1"/>
    <property type="match status" value="1"/>
</dbReference>
<dbReference type="SUPFAM" id="SSF52743">
    <property type="entry name" value="Subtilisin-like"/>
    <property type="match status" value="1"/>
</dbReference>
<keyword evidence="10 23" id="KW-0732">Signal</keyword>
<protein>
    <recommendedName>
        <fullName evidence="7">Neuroendocrine convertase 1</fullName>
        <ecNumber evidence="6">3.4.21.93</ecNumber>
    </recommendedName>
    <alternativeName>
        <fullName evidence="18">Prohormone convertase 1</fullName>
    </alternativeName>
    <alternativeName>
        <fullName evidence="19">Proprotein convertase 1</fullName>
    </alternativeName>
</protein>
<evidence type="ECO:0000256" key="4">
    <source>
        <dbReference type="ARBA" id="ARBA00004398"/>
    </source>
</evidence>
<dbReference type="PROSITE" id="PS51829">
    <property type="entry name" value="P_HOMO_B"/>
    <property type="match status" value="1"/>
</dbReference>
<keyword evidence="11 21" id="KW-0378">Hydrolase</keyword>
<dbReference type="Gene3D" id="3.40.50.200">
    <property type="entry name" value="Peptidase S8/S53 domain"/>
    <property type="match status" value="1"/>
</dbReference>
<comment type="cofactor">
    <cofactor evidence="2">
        <name>Ca(2+)</name>
        <dbReference type="ChEBI" id="CHEBI:29108"/>
    </cofactor>
</comment>
<dbReference type="Pfam" id="PF12177">
    <property type="entry name" value="Proho_convert"/>
    <property type="match status" value="1"/>
</dbReference>
<evidence type="ECO:0000256" key="21">
    <source>
        <dbReference type="PROSITE-ProRule" id="PRU01240"/>
    </source>
</evidence>
<comment type="catalytic activity">
    <reaction evidence="1">
        <text>Release of protein hormones, neuropeptides and renin from their precursors, generally by hydrolysis of -Lys-Arg-|- bonds.</text>
        <dbReference type="EC" id="3.4.21.93"/>
    </reaction>
</comment>
<dbReference type="PROSITE" id="PS51892">
    <property type="entry name" value="SUBTILASE"/>
    <property type="match status" value="1"/>
</dbReference>
<dbReference type="SUPFAM" id="SSF49785">
    <property type="entry name" value="Galactose-binding domain-like"/>
    <property type="match status" value="1"/>
</dbReference>
<dbReference type="InterPro" id="IPR002884">
    <property type="entry name" value="P_dom"/>
</dbReference>
<evidence type="ECO:0000256" key="10">
    <source>
        <dbReference type="ARBA" id="ARBA00022729"/>
    </source>
</evidence>
<dbReference type="PANTHER" id="PTHR42884:SF14">
    <property type="entry name" value="NEUROENDOCRINE CONVERTASE 1"/>
    <property type="match status" value="1"/>
</dbReference>
<evidence type="ECO:0000256" key="14">
    <source>
        <dbReference type="ARBA" id="ARBA00023145"/>
    </source>
</evidence>
<dbReference type="InterPro" id="IPR022005">
    <property type="entry name" value="Proho_convert"/>
</dbReference>
<dbReference type="PROSITE" id="PS00136">
    <property type="entry name" value="SUBTILASE_ASP"/>
    <property type="match status" value="1"/>
</dbReference>
<dbReference type="InterPro" id="IPR038466">
    <property type="entry name" value="S8_pro-domain_sf"/>
</dbReference>
<evidence type="ECO:0000256" key="11">
    <source>
        <dbReference type="ARBA" id="ARBA00022801"/>
    </source>
</evidence>
<dbReference type="PROSITE" id="PS00138">
    <property type="entry name" value="SUBTILASE_SER"/>
    <property type="match status" value="1"/>
</dbReference>
<dbReference type="InterPro" id="IPR032815">
    <property type="entry name" value="S8_pro-domain"/>
</dbReference>
<comment type="subcellular location">
    <subcellularLocation>
        <location evidence="4">Cytoplasmic vesicle</location>
        <location evidence="4">Secretory vesicle</location>
    </subcellularLocation>
</comment>
<dbReference type="Ensembl" id="ENSMUNT00000005451.2">
    <property type="protein sequence ID" value="ENSMUNP00000004667.2"/>
    <property type="gene ID" value="ENSMUNG00000003713.2"/>
</dbReference>
<proteinExistence type="inferred from homology"/>
<dbReference type="Gene3D" id="6.10.250.3320">
    <property type="match status" value="1"/>
</dbReference>
<dbReference type="Pfam" id="PF01483">
    <property type="entry name" value="P_proprotein"/>
    <property type="match status" value="1"/>
</dbReference>
<dbReference type="GO" id="GO:0016486">
    <property type="term" value="P:peptide hormone processing"/>
    <property type="evidence" value="ECO:0007669"/>
    <property type="project" value="TreeGrafter"/>
</dbReference>
<evidence type="ECO:0000313" key="25">
    <source>
        <dbReference type="Proteomes" id="UP000694405"/>
    </source>
</evidence>
<dbReference type="GO" id="GO:0043005">
    <property type="term" value="C:neuron projection"/>
    <property type="evidence" value="ECO:0007669"/>
    <property type="project" value="TreeGrafter"/>
</dbReference>
<evidence type="ECO:0000256" key="1">
    <source>
        <dbReference type="ARBA" id="ARBA00000779"/>
    </source>
</evidence>
<evidence type="ECO:0000256" key="20">
    <source>
        <dbReference type="PIRSR" id="PIRSR615500-1"/>
    </source>
</evidence>
<dbReference type="FunFam" id="3.30.70.850:FF:000001">
    <property type="entry name" value="Proprotein convertase subtilisin/kexin type 5"/>
    <property type="match status" value="1"/>
</dbReference>
<dbReference type="GO" id="GO:0034774">
    <property type="term" value="C:secretory granule lumen"/>
    <property type="evidence" value="ECO:0007669"/>
    <property type="project" value="UniProtKB-ARBA"/>
</dbReference>
<evidence type="ECO:0000256" key="19">
    <source>
        <dbReference type="ARBA" id="ARBA00032862"/>
    </source>
</evidence>
<evidence type="ECO:0000256" key="7">
    <source>
        <dbReference type="ARBA" id="ARBA00015312"/>
    </source>
</evidence>
<dbReference type="InterPro" id="IPR000209">
    <property type="entry name" value="Peptidase_S8/S53_dom"/>
</dbReference>
<dbReference type="GO" id="GO:0030133">
    <property type="term" value="C:transport vesicle"/>
    <property type="evidence" value="ECO:0007669"/>
    <property type="project" value="UniProtKB-SubCell"/>
</dbReference>
<dbReference type="GO" id="GO:0016020">
    <property type="term" value="C:membrane"/>
    <property type="evidence" value="ECO:0007669"/>
    <property type="project" value="TreeGrafter"/>
</dbReference>
<comment type="similarity">
    <text evidence="5">Belongs to the peptidase S8 family. Furin subfamily.</text>
</comment>
<evidence type="ECO:0000256" key="12">
    <source>
        <dbReference type="ARBA" id="ARBA00022825"/>
    </source>
</evidence>
<feature type="active site" description="Charge relay system" evidence="20 21">
    <location>
        <position position="382"/>
    </location>
</feature>
<keyword evidence="14" id="KW-0865">Zymogen</keyword>
<dbReference type="Gene3D" id="2.60.120.260">
    <property type="entry name" value="Galactose-binding domain-like"/>
    <property type="match status" value="1"/>
</dbReference>
<dbReference type="InterPro" id="IPR008979">
    <property type="entry name" value="Galactose-bd-like_sf"/>
</dbReference>
<dbReference type="Proteomes" id="UP000694405">
    <property type="component" value="Chromosome Z"/>
</dbReference>
<evidence type="ECO:0000256" key="8">
    <source>
        <dbReference type="ARBA" id="ARBA00022670"/>
    </source>
</evidence>
<dbReference type="SUPFAM" id="SSF54897">
    <property type="entry name" value="Protease propeptides/inhibitors"/>
    <property type="match status" value="1"/>
</dbReference>
<dbReference type="FunFam" id="6.10.250.3320:FF:000001">
    <property type="entry name" value="neuroendocrine convertase 1"/>
    <property type="match status" value="1"/>
</dbReference>
<dbReference type="Pfam" id="PF16470">
    <property type="entry name" value="S8_pro-domain"/>
    <property type="match status" value="1"/>
</dbReference>
<dbReference type="InterPro" id="IPR015500">
    <property type="entry name" value="Peptidase_S8_subtilisin-rel"/>
</dbReference>
<keyword evidence="13" id="KW-0106">Calcium</keyword>
<dbReference type="InterPro" id="IPR034182">
    <property type="entry name" value="Kexin/furin"/>
</dbReference>
<keyword evidence="16" id="KW-0325">Glycoprotein</keyword>
<evidence type="ECO:0000256" key="13">
    <source>
        <dbReference type="ARBA" id="ARBA00022837"/>
    </source>
</evidence>
<evidence type="ECO:0000256" key="3">
    <source>
        <dbReference type="ARBA" id="ARBA00002975"/>
    </source>
</evidence>